<accession>A0A3Q9HII5</accession>
<keyword evidence="7" id="KW-0788">Thiol protease</keyword>
<evidence type="ECO:0000256" key="4">
    <source>
        <dbReference type="ARBA" id="ARBA00022695"/>
    </source>
</evidence>
<feature type="transmembrane region" description="Helical" evidence="11">
    <location>
        <begin position="224"/>
        <end position="250"/>
    </location>
</feature>
<dbReference type="InterPro" id="IPR007094">
    <property type="entry name" value="RNA-dir_pol_PSvirus"/>
</dbReference>
<dbReference type="GO" id="GO:0003968">
    <property type="term" value="F:RNA-directed RNA polymerase activity"/>
    <property type="evidence" value="ECO:0007669"/>
    <property type="project" value="UniProtKB-KW"/>
</dbReference>
<feature type="coiled-coil region" evidence="10">
    <location>
        <begin position="130"/>
        <end position="157"/>
    </location>
</feature>
<keyword evidence="2" id="KW-0645">Protease</keyword>
<dbReference type="Gene3D" id="2.40.10.10">
    <property type="entry name" value="Trypsin-like serine proteases"/>
    <property type="match status" value="1"/>
</dbReference>
<evidence type="ECO:0000259" key="12">
    <source>
        <dbReference type="PROSITE" id="PS50507"/>
    </source>
</evidence>
<keyword evidence="1" id="KW-0696">RNA-directed RNA polymerase</keyword>
<evidence type="ECO:0000256" key="3">
    <source>
        <dbReference type="ARBA" id="ARBA00022679"/>
    </source>
</evidence>
<evidence type="ECO:0000256" key="8">
    <source>
        <dbReference type="ARBA" id="ARBA00022840"/>
    </source>
</evidence>
<evidence type="ECO:0000256" key="2">
    <source>
        <dbReference type="ARBA" id="ARBA00022670"/>
    </source>
</evidence>
<dbReference type="InterPro" id="IPR043502">
    <property type="entry name" value="DNA/RNA_pol_sf"/>
</dbReference>
<feature type="domain" description="Peptidase C3" evidence="14">
    <location>
        <begin position="876"/>
        <end position="1117"/>
    </location>
</feature>
<proteinExistence type="predicted"/>
<dbReference type="PROSITE" id="PS51874">
    <property type="entry name" value="PCV_3C_PRO"/>
    <property type="match status" value="1"/>
</dbReference>
<reference evidence="15" key="1">
    <citation type="journal article" date="2018" name="Virology">
        <title>Diverse RNA viruses of arthropod origin in the blood of fruit bats suggest a link between bat and arthropod viromes.</title>
        <authorList>
            <person name="Bennett A.J."/>
            <person name="Bushmaker T."/>
            <person name="Cameron K."/>
            <person name="Ondzie A."/>
            <person name="Niama F.R."/>
            <person name="Parra H.J."/>
            <person name="Mombouli J.V."/>
            <person name="Olson S.H."/>
            <person name="Munster V.J."/>
            <person name="Goldberg T.L."/>
        </authorList>
    </citation>
    <scope>NUCLEOTIDE SEQUENCE</scope>
    <source>
        <strain evidence="15">HM1502254</strain>
    </source>
</reference>
<protein>
    <submittedName>
        <fullName evidence="15">Nonstructural polyprotein</fullName>
    </submittedName>
</protein>
<keyword evidence="9" id="KW-0693">Viral RNA replication</keyword>
<dbReference type="GO" id="GO:0003724">
    <property type="term" value="F:RNA helicase activity"/>
    <property type="evidence" value="ECO:0007669"/>
    <property type="project" value="InterPro"/>
</dbReference>
<dbReference type="Gene3D" id="3.30.70.270">
    <property type="match status" value="1"/>
</dbReference>
<dbReference type="InterPro" id="IPR001205">
    <property type="entry name" value="RNA-dir_pol_C"/>
</dbReference>
<dbReference type="PROSITE" id="PS51218">
    <property type="entry name" value="SF3_HELICASE_2"/>
    <property type="match status" value="1"/>
</dbReference>
<keyword evidence="3" id="KW-0808">Transferase</keyword>
<keyword evidence="10" id="KW-0175">Coiled coil</keyword>
<keyword evidence="6" id="KW-0378">Hydrolase</keyword>
<evidence type="ECO:0000256" key="6">
    <source>
        <dbReference type="ARBA" id="ARBA00022801"/>
    </source>
</evidence>
<keyword evidence="11" id="KW-1133">Transmembrane helix</keyword>
<dbReference type="SUPFAM" id="SSF50494">
    <property type="entry name" value="Trypsin-like serine proteases"/>
    <property type="match status" value="1"/>
</dbReference>
<organism evidence="15">
    <name type="scientific">Hypsignathus monstrosus dicistrovirus</name>
    <dbReference type="NCBI Taxonomy" id="2499245"/>
    <lineage>
        <taxon>Viruses</taxon>
        <taxon>Riboviria</taxon>
        <taxon>Orthornavirae</taxon>
        <taxon>Pisuviricota</taxon>
        <taxon>Pisoniviricetes</taxon>
        <taxon>Picornavirales</taxon>
        <taxon>Dicistroviridae</taxon>
    </lineage>
</organism>
<dbReference type="EMBL" id="MH310078">
    <property type="protein sequence ID" value="AZR39355.1"/>
    <property type="molecule type" value="Genomic_RNA"/>
</dbReference>
<dbReference type="GO" id="GO:0039694">
    <property type="term" value="P:viral RNA genome replication"/>
    <property type="evidence" value="ECO:0007669"/>
    <property type="project" value="InterPro"/>
</dbReference>
<dbReference type="InterPro" id="IPR044067">
    <property type="entry name" value="PCV_3C_PRO"/>
</dbReference>
<dbReference type="GO" id="GO:0005524">
    <property type="term" value="F:ATP binding"/>
    <property type="evidence" value="ECO:0007669"/>
    <property type="project" value="UniProtKB-KW"/>
</dbReference>
<evidence type="ECO:0000256" key="5">
    <source>
        <dbReference type="ARBA" id="ARBA00022741"/>
    </source>
</evidence>
<dbReference type="InterPro" id="IPR043504">
    <property type="entry name" value="Peptidase_S1_PA_chymotrypsin"/>
</dbReference>
<evidence type="ECO:0000313" key="15">
    <source>
        <dbReference type="EMBL" id="AZR39355.1"/>
    </source>
</evidence>
<keyword evidence="11" id="KW-0472">Membrane</keyword>
<evidence type="ECO:0000256" key="7">
    <source>
        <dbReference type="ARBA" id="ARBA00022807"/>
    </source>
</evidence>
<dbReference type="GO" id="GO:0003723">
    <property type="term" value="F:RNA binding"/>
    <property type="evidence" value="ECO:0007669"/>
    <property type="project" value="InterPro"/>
</dbReference>
<dbReference type="Pfam" id="PF00680">
    <property type="entry name" value="RdRP_1"/>
    <property type="match status" value="1"/>
</dbReference>
<keyword evidence="5" id="KW-0547">Nucleotide-binding</keyword>
<keyword evidence="11" id="KW-0812">Transmembrane</keyword>
<dbReference type="Gene3D" id="1.20.960.20">
    <property type="match status" value="1"/>
</dbReference>
<dbReference type="PROSITE" id="PS50507">
    <property type="entry name" value="RDRP_SSRNA_POS"/>
    <property type="match status" value="1"/>
</dbReference>
<evidence type="ECO:0000259" key="13">
    <source>
        <dbReference type="PROSITE" id="PS51218"/>
    </source>
</evidence>
<evidence type="ECO:0000256" key="11">
    <source>
        <dbReference type="SAM" id="Phobius"/>
    </source>
</evidence>
<dbReference type="InterPro" id="IPR043128">
    <property type="entry name" value="Rev_trsase/Diguanyl_cyclase"/>
</dbReference>
<feature type="domain" description="RdRp catalytic" evidence="12">
    <location>
        <begin position="1409"/>
        <end position="1548"/>
    </location>
</feature>
<dbReference type="GO" id="GO:0004197">
    <property type="term" value="F:cysteine-type endopeptidase activity"/>
    <property type="evidence" value="ECO:0007669"/>
    <property type="project" value="InterPro"/>
</dbReference>
<feature type="domain" description="SF3 helicase" evidence="13">
    <location>
        <begin position="425"/>
        <end position="602"/>
    </location>
</feature>
<gene>
    <name evidence="15" type="primary">ORF1</name>
</gene>
<dbReference type="InterPro" id="IPR000605">
    <property type="entry name" value="Helicase_SF3_ssDNA/RNA_vir"/>
</dbReference>
<dbReference type="SUPFAM" id="SSF56672">
    <property type="entry name" value="DNA/RNA polymerases"/>
    <property type="match status" value="1"/>
</dbReference>
<dbReference type="Pfam" id="PF00910">
    <property type="entry name" value="RNA_helicase"/>
    <property type="match status" value="1"/>
</dbReference>
<keyword evidence="4" id="KW-0548">Nucleotidyltransferase</keyword>
<dbReference type="GO" id="GO:0006508">
    <property type="term" value="P:proteolysis"/>
    <property type="evidence" value="ECO:0007669"/>
    <property type="project" value="UniProtKB-KW"/>
</dbReference>
<sequence>MSTYKNNAQMIQTCVGAFYFGEEIVDFLEIVHDIKSWDFNGGMFYDLESLVFGATDSRLFKVLSEIVWDEMNDFAMFHLPYRFRHMFDELNITSEWDIIQRLLMLAGDVERNPGPVQSRPSLIRNNDPRTVKLEKALERKDQKIKKLIKDLRIAIKRNKIHAQGMFDSINGIQGTAGELNGNLNRICNFLENSLPTLQANIQATVLNTTDKYVQVKDDLMKLTLICLLIRLLMVWGKYKTAIAIILLFVLKYYNFDDKIIELVNELRSKFVCTQGIDMEEIVYHPYYQTCGKIIFAVIAFICIRKIPGKQDWDSYITRLDRIPKAIDGSRKIVDYCSEYFNLANDQVKEMILEKQGFDILQPGKNKDIKLWAQEVRKYMDLAERSKIDTNIDVANIVEDLYKKGLAFQADTLLSREMSRLVSTTLLPARELYQYVSCSPVKGGGPRMRPICLWLIGESGVGKTEMVYPLCIDVLREMGLMGRQDFHHQVYGRQVETEFWDGYKGQKIVIYDDAFQMKDDKTSPNPEIFEVIRSCNTFPQHLHMAALHDKNTFSAAELLLYTTNNANVQLESITFPEAFFNRVGEHAYRVQPKLEFSKVVPRGESGTTYRKLDKSKLSKELAIDLSIYEFQKIIKSNSLDAPWEDCGDPLSYTQFANIICTEWRKKKTESLNKLKFLENYAIRAQVGDEFLDCEYDDAWFRHDLKMKEGMSKEEIWYEYSADQALFDAYKKFLENQYVETKWDKFRKRIDTCLTSVEEWIQSVSKKSLEFVQSHPILTALGFVGMALSMFSLYKWFEQSISAEAEVGVSGDVKTIKQQQRFVEVGVSGDAKTSKQQRKNVEVGVSGDVKTLKQVVKKVEVLDKELEEHIETQGCSDLVAHNLVTDILQKNTYRLSYFRGEKRVPFGNCTFVRGWMFLIPYHFLQALYARRLAPETIICFSQSKFSDIIQIPLSHIIEGTIEGFNLTNNCVQLKHKNGDLRDCVAINLHRRMCHPHRDLVKHFVKVEDQGKLSGKFCGTLATYHENNGEIYRTYQWLQQIRALDKPITIYLPENDGFSYKESSYVQRDCYEYNAPTQVGDCGSIVGIYNHRIERKLIGIHIAGTNEQFGYACPLTQEAIDCACDELVVKDITNISAQFYYELPKGVDGTKEPNLPEGLFCPLGKSDLQVGQPTKTSLVKSCIYGKLSTPFMAPALLKPKMINGELVDPLMKGLKKCGVDTAVLSDEEVKNATRDVCQTVLTQYNSQLDRAKYQRILTYEEAIMGTGDDCFMKAINRTTSPGFPYSLDTKGHPGKTKWMGKAEKFDFESFAAKQLRADVEELIEDCCNGKISNVLFVDTLKDERRTFEKVNVGKTRVFSAGPQHFVVAFRKYFLPFSAWLMHNRIDNEVAVGTNPYSLDWEKLAKKMKSKGMNVIAGDFGNFDGSLVAQILWAIFWEIFVPWLEQFNDFTTSEGMDTLKICLGLWSHLVHSVHIFKNNVYMWTHSQPSGNPFTVIINCLYNSSIMRVAWQRIMMQKNPKLVSMKYFRKYVSIVTYGDDNELNIADEVIDFFNQETISEVMAEMKHEYTDEGKTGQLVKARKLEDTFFLKRGFRWSRELQRTVAPLKLEVIYEMLNWTRNTIDPNEILMSNIDTAFREVVFHGREEYEKLRNGIKGIVKDLPSVPQILTYEQYLHDIKYLADEVYEF</sequence>
<evidence type="ECO:0000256" key="10">
    <source>
        <dbReference type="SAM" id="Coils"/>
    </source>
</evidence>
<dbReference type="CDD" id="cd23194">
    <property type="entry name" value="Dicistroviridae_RdRp"/>
    <property type="match status" value="1"/>
</dbReference>
<dbReference type="GO" id="GO:0006351">
    <property type="term" value="P:DNA-templated transcription"/>
    <property type="evidence" value="ECO:0007669"/>
    <property type="project" value="InterPro"/>
</dbReference>
<evidence type="ECO:0000256" key="1">
    <source>
        <dbReference type="ARBA" id="ARBA00022484"/>
    </source>
</evidence>
<dbReference type="InterPro" id="IPR014759">
    <property type="entry name" value="Helicase_SF3_ssRNA_vir"/>
</dbReference>
<dbReference type="InterPro" id="IPR009003">
    <property type="entry name" value="Peptidase_S1_PA"/>
</dbReference>
<name>A0A3Q9HII5_9VIRU</name>
<keyword evidence="8" id="KW-0067">ATP-binding</keyword>
<evidence type="ECO:0000259" key="14">
    <source>
        <dbReference type="PROSITE" id="PS51874"/>
    </source>
</evidence>
<evidence type="ECO:0000256" key="9">
    <source>
        <dbReference type="ARBA" id="ARBA00022953"/>
    </source>
</evidence>